<keyword evidence="3 5" id="KW-0967">Endosome</keyword>
<gene>
    <name evidence="9" type="primary">PLEST000476</name>
    <name evidence="9" type="ORF">PLESTB_000042000</name>
</gene>
<feature type="domain" description="VPS28 N-terminal" evidence="8">
    <location>
        <begin position="9"/>
        <end position="116"/>
    </location>
</feature>
<dbReference type="InterPro" id="IPR037206">
    <property type="entry name" value="VPS28_C_sf"/>
</dbReference>
<dbReference type="InterPro" id="IPR037202">
    <property type="entry name" value="ESCRT_assembly_dom"/>
</dbReference>
<evidence type="ECO:0000256" key="2">
    <source>
        <dbReference type="ARBA" id="ARBA00022448"/>
    </source>
</evidence>
<dbReference type="EMBL" id="BRXU01000001">
    <property type="protein sequence ID" value="GLC47940.1"/>
    <property type="molecule type" value="Genomic_DNA"/>
</dbReference>
<feature type="domain" description="VPS28 C-terminal" evidence="7">
    <location>
        <begin position="126"/>
        <end position="222"/>
    </location>
</feature>
<comment type="subcellular location">
    <subcellularLocation>
        <location evidence="1">Endosome</location>
    </subcellularLocation>
</comment>
<dbReference type="InterPro" id="IPR007143">
    <property type="entry name" value="Vps28"/>
</dbReference>
<evidence type="ECO:0000256" key="5">
    <source>
        <dbReference type="PIRNR" id="PIRNR017535"/>
    </source>
</evidence>
<dbReference type="InterPro" id="IPR017899">
    <property type="entry name" value="VPS28_C"/>
</dbReference>
<reference evidence="9 10" key="1">
    <citation type="journal article" date="2023" name="Commun. Biol.">
        <title>Reorganization of the ancestral sex-determining regions during the evolution of trioecy in Pleodorina starrii.</title>
        <authorList>
            <person name="Takahashi K."/>
            <person name="Suzuki S."/>
            <person name="Kawai-Toyooka H."/>
            <person name="Yamamoto K."/>
            <person name="Hamaji T."/>
            <person name="Ootsuki R."/>
            <person name="Yamaguchi H."/>
            <person name="Kawachi M."/>
            <person name="Higashiyama T."/>
            <person name="Nozaki H."/>
        </authorList>
    </citation>
    <scope>NUCLEOTIDE SEQUENCE [LARGE SCALE GENOMIC DNA]</scope>
    <source>
        <strain evidence="9 10">NIES-4479</strain>
    </source>
</reference>
<dbReference type="InterPro" id="IPR038358">
    <property type="entry name" value="VPS28_N_sf"/>
</dbReference>
<dbReference type="Gene3D" id="1.20.1440.200">
    <property type="match status" value="1"/>
</dbReference>
<evidence type="ECO:0000313" key="10">
    <source>
        <dbReference type="Proteomes" id="UP001165080"/>
    </source>
</evidence>
<comment type="similarity">
    <text evidence="5 6">Belongs to the VPS28 family.</text>
</comment>
<dbReference type="Proteomes" id="UP001165080">
    <property type="component" value="Unassembled WGS sequence"/>
</dbReference>
<sequence length="224" mass="25164">MSFISQASSSGSLSISNGDVRLYTNKKEQALYDSYADLYSIIKTTEKLERAFVRDAIDAGQYEEACGKLIGQFKVLWASMKDTVPNVEKFMSDYNMQCPMAATRLLHSGVPATVEHRTRQSNTSDPEALAVAETVQHFITAMDSLKLNLAAVDQICPILLDLINSMDKVSSLPPDFPPRHKVLSWYTKLYQKPANYELPEEDVRQLMYELEASYSTFLATLGKK</sequence>
<dbReference type="OrthoDB" id="2671at2759"/>
<dbReference type="SUPFAM" id="SSF140427">
    <property type="entry name" value="VPS28 C-terminal domain-like"/>
    <property type="match status" value="1"/>
</dbReference>
<keyword evidence="2 5" id="KW-0813">Transport</keyword>
<comment type="function">
    <text evidence="5">Component of the ESCRT-I complex (endosomal sorting complex required for transport I), a regulator of vesicular trafficking process.</text>
</comment>
<accession>A0A9W6EX63</accession>
<dbReference type="Gene3D" id="1.20.120.1130">
    <property type="match status" value="1"/>
</dbReference>
<dbReference type="AlphaFoldDB" id="A0A9W6EX63"/>
<evidence type="ECO:0000313" key="9">
    <source>
        <dbReference type="EMBL" id="GLC47940.1"/>
    </source>
</evidence>
<dbReference type="InterPro" id="IPR017898">
    <property type="entry name" value="VPS28_N"/>
</dbReference>
<dbReference type="SUPFAM" id="SSF140111">
    <property type="entry name" value="Endosomal sorting complex assembly domain"/>
    <property type="match status" value="1"/>
</dbReference>
<name>A0A9W6EX63_9CHLO</name>
<dbReference type="FunFam" id="1.20.120.1130:FF:000001">
    <property type="entry name" value="Vacuolar protein sorting-associated protein 28 homolog"/>
    <property type="match status" value="1"/>
</dbReference>
<dbReference type="GO" id="GO:0043328">
    <property type="term" value="P:protein transport to vacuole involved in ubiquitin-dependent protein catabolic process via the multivesicular body sorting pathway"/>
    <property type="evidence" value="ECO:0007669"/>
    <property type="project" value="TreeGrafter"/>
</dbReference>
<evidence type="ECO:0000256" key="6">
    <source>
        <dbReference type="PROSITE-ProRule" id="PRU00642"/>
    </source>
</evidence>
<dbReference type="Pfam" id="PF03997">
    <property type="entry name" value="VPS28"/>
    <property type="match status" value="1"/>
</dbReference>
<protein>
    <recommendedName>
        <fullName evidence="5">Vacuolar protein sorting-associated protein 28 homolog</fullName>
    </recommendedName>
</protein>
<evidence type="ECO:0000256" key="4">
    <source>
        <dbReference type="ARBA" id="ARBA00022927"/>
    </source>
</evidence>
<comment type="caution">
    <text evidence="9">The sequence shown here is derived from an EMBL/GenBank/DDBJ whole genome shotgun (WGS) entry which is preliminary data.</text>
</comment>
<keyword evidence="10" id="KW-1185">Reference proteome</keyword>
<dbReference type="PANTHER" id="PTHR12937:SF0">
    <property type="entry name" value="VACUOLAR PROTEIN SORTING-ASSOCIATED PROTEIN 28 HOMOLOG"/>
    <property type="match status" value="1"/>
</dbReference>
<evidence type="ECO:0000256" key="3">
    <source>
        <dbReference type="ARBA" id="ARBA00022753"/>
    </source>
</evidence>
<dbReference type="GO" id="GO:0000813">
    <property type="term" value="C:ESCRT I complex"/>
    <property type="evidence" value="ECO:0007669"/>
    <property type="project" value="UniProtKB-UniRule"/>
</dbReference>
<proteinExistence type="inferred from homology"/>
<evidence type="ECO:0000259" key="8">
    <source>
        <dbReference type="PROSITE" id="PS51313"/>
    </source>
</evidence>
<dbReference type="PROSITE" id="PS51313">
    <property type="entry name" value="VPS28_N"/>
    <property type="match status" value="1"/>
</dbReference>
<dbReference type="PROSITE" id="PS51310">
    <property type="entry name" value="VPS28_C"/>
    <property type="match status" value="1"/>
</dbReference>
<dbReference type="PIRSF" id="PIRSF017535">
    <property type="entry name" value="VPS28"/>
    <property type="match status" value="1"/>
</dbReference>
<evidence type="ECO:0000256" key="1">
    <source>
        <dbReference type="ARBA" id="ARBA00004177"/>
    </source>
</evidence>
<dbReference type="GO" id="GO:0044877">
    <property type="term" value="F:protein-containing complex binding"/>
    <property type="evidence" value="ECO:0007669"/>
    <property type="project" value="TreeGrafter"/>
</dbReference>
<organism evidence="9 10">
    <name type="scientific">Pleodorina starrii</name>
    <dbReference type="NCBI Taxonomy" id="330485"/>
    <lineage>
        <taxon>Eukaryota</taxon>
        <taxon>Viridiplantae</taxon>
        <taxon>Chlorophyta</taxon>
        <taxon>core chlorophytes</taxon>
        <taxon>Chlorophyceae</taxon>
        <taxon>CS clade</taxon>
        <taxon>Chlamydomonadales</taxon>
        <taxon>Volvocaceae</taxon>
        <taxon>Pleodorina</taxon>
    </lineage>
</organism>
<keyword evidence="4 5" id="KW-0653">Protein transport</keyword>
<evidence type="ECO:0000259" key="7">
    <source>
        <dbReference type="PROSITE" id="PS51310"/>
    </source>
</evidence>
<dbReference type="PANTHER" id="PTHR12937">
    <property type="entry name" value="VACUOLAR PROTEIN SORTING 28, ISOFORM 2 VPS28"/>
    <property type="match status" value="1"/>
</dbReference>